<dbReference type="Pfam" id="PF13030">
    <property type="entry name" value="DUF3891"/>
    <property type="match status" value="1"/>
</dbReference>
<dbReference type="InterPro" id="IPR024992">
    <property type="entry name" value="DUF3891"/>
</dbReference>
<organism evidence="1 2">
    <name type="scientific">Mucilaginibacter conchicola</name>
    <dbReference type="NCBI Taxonomy" id="2303333"/>
    <lineage>
        <taxon>Bacteria</taxon>
        <taxon>Pseudomonadati</taxon>
        <taxon>Bacteroidota</taxon>
        <taxon>Sphingobacteriia</taxon>
        <taxon>Sphingobacteriales</taxon>
        <taxon>Sphingobacteriaceae</taxon>
        <taxon>Mucilaginibacter</taxon>
    </lineage>
</organism>
<evidence type="ECO:0000313" key="1">
    <source>
        <dbReference type="EMBL" id="RFZ90270.1"/>
    </source>
</evidence>
<dbReference type="AlphaFoldDB" id="A0A372NNQ9"/>
<accession>A0A372NNQ9</accession>
<reference evidence="1 2" key="1">
    <citation type="submission" date="2018-08" db="EMBL/GenBank/DDBJ databases">
        <title>Mucilaginibacter sp. MYSH2.</title>
        <authorList>
            <person name="Seo T."/>
        </authorList>
    </citation>
    <scope>NUCLEOTIDE SEQUENCE [LARGE SCALE GENOMIC DNA]</scope>
    <source>
        <strain evidence="1 2">MYSH2</strain>
    </source>
</reference>
<dbReference type="Proteomes" id="UP000264217">
    <property type="component" value="Unassembled WGS sequence"/>
</dbReference>
<sequence>MIVNYTAAGWEVITQRAHGNLSGMIAAQWLHAERTERWFETMIAVAGHDDARLEPDGRSLLTAIGTPLDFRMNGYDHEHCRLTLRSALSKSRYVALLSSMHLDFVYGKLALGSDDGRTLMQVMSADRENWREELGITEVQAQREYRLLEFCDALSLLLCQRHYQPERRRVEISTGPDGRPRFLMRRDDGTLNVSPWPFEADHFVVNVESRVIPQVVFTNDEAFRFAYASATVKINKWTFSKS</sequence>
<protein>
    <submittedName>
        <fullName evidence="1">DUF3891 family protein</fullName>
    </submittedName>
</protein>
<gene>
    <name evidence="1" type="ORF">D0C36_20960</name>
</gene>
<comment type="caution">
    <text evidence="1">The sequence shown here is derived from an EMBL/GenBank/DDBJ whole genome shotgun (WGS) entry which is preliminary data.</text>
</comment>
<dbReference type="OrthoDB" id="872894at2"/>
<name>A0A372NNQ9_9SPHI</name>
<dbReference type="RefSeq" id="WP_117393684.1">
    <property type="nucleotide sequence ID" value="NZ_QWDC01000004.1"/>
</dbReference>
<dbReference type="EMBL" id="QWDC01000004">
    <property type="protein sequence ID" value="RFZ90270.1"/>
    <property type="molecule type" value="Genomic_DNA"/>
</dbReference>
<proteinExistence type="predicted"/>
<evidence type="ECO:0000313" key="2">
    <source>
        <dbReference type="Proteomes" id="UP000264217"/>
    </source>
</evidence>
<keyword evidence="2" id="KW-1185">Reference proteome</keyword>